<dbReference type="AlphaFoldDB" id="A0AA39GHP5"/>
<accession>A0AA39GHP5</accession>
<dbReference type="PANTHER" id="PTHR38121">
    <property type="entry name" value="GH16 DOMAIN-CONTAINING PROTEIN"/>
    <property type="match status" value="1"/>
</dbReference>
<feature type="chain" id="PRO_5041458770" description="GH16 domain-containing protein" evidence="1">
    <location>
        <begin position="20"/>
        <end position="258"/>
    </location>
</feature>
<sequence length="258" mass="28446">MSFTKSVSALILSAGLSTALTRSPVPPQVDGGWIVSDLPFYNAASYTFENGLPDGLIIANWETGLNWEAHSANVKFNNGYLELWVPGGQNPPAGTRYSGAEVDTVADNIAYGSFRTVAILTQTPGVCNGMFTYHDNTQESDIEWLSDPNNLSDNGINHLWMTNQAVNGNEADKTSTPVLPPSNPFEEHEYRIDWLYDRVEWYVDAVKVAETDQNIPWKAGVFAVNNWSNGDRGWSAGPPAQDAVFKVKSIDMYFNTID</sequence>
<comment type="caution">
    <text evidence="3">The sequence shown here is derived from an EMBL/GenBank/DDBJ whole genome shotgun (WGS) entry which is preliminary data.</text>
</comment>
<dbReference type="EMBL" id="JAPDFR010000003">
    <property type="protein sequence ID" value="KAK0387533.1"/>
    <property type="molecule type" value="Genomic_DNA"/>
</dbReference>
<evidence type="ECO:0000313" key="4">
    <source>
        <dbReference type="Proteomes" id="UP001175261"/>
    </source>
</evidence>
<dbReference type="GO" id="GO:0004553">
    <property type="term" value="F:hydrolase activity, hydrolyzing O-glycosyl compounds"/>
    <property type="evidence" value="ECO:0007669"/>
    <property type="project" value="InterPro"/>
</dbReference>
<keyword evidence="1" id="KW-0732">Signal</keyword>
<proteinExistence type="predicted"/>
<evidence type="ECO:0000259" key="2">
    <source>
        <dbReference type="PROSITE" id="PS51762"/>
    </source>
</evidence>
<gene>
    <name evidence="3" type="ORF">NLU13_3779</name>
</gene>
<dbReference type="Pfam" id="PF00722">
    <property type="entry name" value="Glyco_hydro_16"/>
    <property type="match status" value="1"/>
</dbReference>
<dbReference type="Gene3D" id="2.60.120.200">
    <property type="match status" value="1"/>
</dbReference>
<organism evidence="3 4">
    <name type="scientific">Sarocladium strictum</name>
    <name type="common">Black bundle disease fungus</name>
    <name type="synonym">Acremonium strictum</name>
    <dbReference type="NCBI Taxonomy" id="5046"/>
    <lineage>
        <taxon>Eukaryota</taxon>
        <taxon>Fungi</taxon>
        <taxon>Dikarya</taxon>
        <taxon>Ascomycota</taxon>
        <taxon>Pezizomycotina</taxon>
        <taxon>Sordariomycetes</taxon>
        <taxon>Hypocreomycetidae</taxon>
        <taxon>Hypocreales</taxon>
        <taxon>Sarocladiaceae</taxon>
        <taxon>Sarocladium</taxon>
    </lineage>
</organism>
<keyword evidence="4" id="KW-1185">Reference proteome</keyword>
<dbReference type="PROSITE" id="PS51762">
    <property type="entry name" value="GH16_2"/>
    <property type="match status" value="1"/>
</dbReference>
<dbReference type="GO" id="GO:0005975">
    <property type="term" value="P:carbohydrate metabolic process"/>
    <property type="evidence" value="ECO:0007669"/>
    <property type="project" value="InterPro"/>
</dbReference>
<feature type="signal peptide" evidence="1">
    <location>
        <begin position="1"/>
        <end position="19"/>
    </location>
</feature>
<evidence type="ECO:0000313" key="3">
    <source>
        <dbReference type="EMBL" id="KAK0387533.1"/>
    </source>
</evidence>
<dbReference type="CDD" id="cd00413">
    <property type="entry name" value="Glyco_hydrolase_16"/>
    <property type="match status" value="1"/>
</dbReference>
<dbReference type="SUPFAM" id="SSF49899">
    <property type="entry name" value="Concanavalin A-like lectins/glucanases"/>
    <property type="match status" value="1"/>
</dbReference>
<reference evidence="3" key="1">
    <citation type="submission" date="2022-10" db="EMBL/GenBank/DDBJ databases">
        <title>Determination and structural analysis of whole genome sequence of Sarocladium strictum F4-1.</title>
        <authorList>
            <person name="Hu L."/>
            <person name="Jiang Y."/>
        </authorList>
    </citation>
    <scope>NUCLEOTIDE SEQUENCE</scope>
    <source>
        <strain evidence="3">F4-1</strain>
    </source>
</reference>
<dbReference type="PANTHER" id="PTHR38121:SF2">
    <property type="entry name" value="ACYLTRANSFERASE 3 DOMAIN-CONTAINING PROTEIN"/>
    <property type="match status" value="1"/>
</dbReference>
<feature type="domain" description="GH16" evidence="2">
    <location>
        <begin position="18"/>
        <end position="258"/>
    </location>
</feature>
<name>A0AA39GHP5_SARSR</name>
<evidence type="ECO:0000256" key="1">
    <source>
        <dbReference type="SAM" id="SignalP"/>
    </source>
</evidence>
<dbReference type="InterPro" id="IPR000757">
    <property type="entry name" value="Beta-glucanase-like"/>
</dbReference>
<dbReference type="InterPro" id="IPR013320">
    <property type="entry name" value="ConA-like_dom_sf"/>
</dbReference>
<protein>
    <recommendedName>
        <fullName evidence="2">GH16 domain-containing protein</fullName>
    </recommendedName>
</protein>
<dbReference type="Proteomes" id="UP001175261">
    <property type="component" value="Unassembled WGS sequence"/>
</dbReference>